<dbReference type="EMBL" id="QXGC01008776">
    <property type="protein sequence ID" value="KAE9158385.1"/>
    <property type="molecule type" value="Genomic_DNA"/>
</dbReference>
<dbReference type="Proteomes" id="UP000440367">
    <property type="component" value="Unassembled WGS sequence"/>
</dbReference>
<keyword evidence="1" id="KW-0812">Transmembrane</keyword>
<proteinExistence type="predicted"/>
<dbReference type="Proteomes" id="UP000433483">
    <property type="component" value="Unassembled WGS sequence"/>
</dbReference>
<evidence type="ECO:0000313" key="9">
    <source>
        <dbReference type="Proteomes" id="UP000476176"/>
    </source>
</evidence>
<evidence type="ECO:0000256" key="1">
    <source>
        <dbReference type="SAM" id="Phobius"/>
    </source>
</evidence>
<evidence type="ECO:0000313" key="5">
    <source>
        <dbReference type="EMBL" id="KAE9158889.1"/>
    </source>
</evidence>
<gene>
    <name evidence="5" type="ORF">PF002_g32995</name>
    <name evidence="4" type="ORF">PF004_g31895</name>
    <name evidence="3" type="ORF">PF005_g32777</name>
    <name evidence="2" type="ORF">PF009_g32773</name>
</gene>
<evidence type="ECO:0000313" key="2">
    <source>
        <dbReference type="EMBL" id="KAE8916905.1"/>
    </source>
</evidence>
<evidence type="ECO:0000313" key="8">
    <source>
        <dbReference type="Proteomes" id="UP000440367"/>
    </source>
</evidence>
<keyword evidence="1" id="KW-0472">Membrane</keyword>
<dbReference type="Proteomes" id="UP000429523">
    <property type="component" value="Unassembled WGS sequence"/>
</dbReference>
<dbReference type="EMBL" id="QXGF01008593">
    <property type="protein sequence ID" value="KAE8916905.1"/>
    <property type="molecule type" value="Genomic_DNA"/>
</dbReference>
<reference evidence="6 7" key="1">
    <citation type="submission" date="2018-08" db="EMBL/GenBank/DDBJ databases">
        <title>Genomic investigation of the strawberry pathogen Phytophthora fragariae indicates pathogenicity is determined by transcriptional variation in three key races.</title>
        <authorList>
            <person name="Adams T.M."/>
            <person name="Armitage A.D."/>
            <person name="Sobczyk M.K."/>
            <person name="Bates H.J."/>
            <person name="Dunwell J.M."/>
            <person name="Nellist C.F."/>
            <person name="Harrison R.J."/>
        </authorList>
    </citation>
    <scope>NUCLEOTIDE SEQUENCE [LARGE SCALE GENOMIC DNA]</scope>
    <source>
        <strain evidence="5 8">BC-1</strain>
        <strain evidence="4 9">BC-23</strain>
        <strain evidence="3 7">NOV-27</strain>
        <strain evidence="2 6">NOV-9</strain>
    </source>
</reference>
<evidence type="ECO:0000313" key="4">
    <source>
        <dbReference type="EMBL" id="KAE9158385.1"/>
    </source>
</evidence>
<dbReference type="OrthoDB" id="120960at2759"/>
<keyword evidence="1" id="KW-1133">Transmembrane helix</keyword>
<dbReference type="EMBL" id="QXGD01008676">
    <property type="protein sequence ID" value="KAE9158889.1"/>
    <property type="molecule type" value="Genomic_DNA"/>
</dbReference>
<evidence type="ECO:0000313" key="6">
    <source>
        <dbReference type="Proteomes" id="UP000429523"/>
    </source>
</evidence>
<comment type="caution">
    <text evidence="5">The sequence shown here is derived from an EMBL/GenBank/DDBJ whole genome shotgun (WGS) entry which is preliminary data.</text>
</comment>
<evidence type="ECO:0000313" key="7">
    <source>
        <dbReference type="Proteomes" id="UP000433483"/>
    </source>
</evidence>
<evidence type="ECO:0000313" key="3">
    <source>
        <dbReference type="EMBL" id="KAE9157578.1"/>
    </source>
</evidence>
<sequence length="142" mass="15762">MSIVTPVDVAVAVGESDPGSPTESYRFKLVKGCNGKLIIELPIAFKTEWSSYWTEDHHVFPPPAPPTLMDTIMGCICLPVVLVFRLGAYIVMGLFAIVAYIIYAPISAAVTFCRYNRAAPVVTRAKFYTFACPKRRQSRAKR</sequence>
<keyword evidence="7" id="KW-1185">Reference proteome</keyword>
<dbReference type="AlphaFoldDB" id="A0A6A3V2G0"/>
<accession>A0A6A3V2G0</accession>
<organism evidence="5 8">
    <name type="scientific">Phytophthora fragariae</name>
    <dbReference type="NCBI Taxonomy" id="53985"/>
    <lineage>
        <taxon>Eukaryota</taxon>
        <taxon>Sar</taxon>
        <taxon>Stramenopiles</taxon>
        <taxon>Oomycota</taxon>
        <taxon>Peronosporomycetes</taxon>
        <taxon>Peronosporales</taxon>
        <taxon>Peronosporaceae</taxon>
        <taxon>Phytophthora</taxon>
    </lineage>
</organism>
<dbReference type="Proteomes" id="UP000476176">
    <property type="component" value="Unassembled WGS sequence"/>
</dbReference>
<feature type="transmembrane region" description="Helical" evidence="1">
    <location>
        <begin position="76"/>
        <end position="103"/>
    </location>
</feature>
<protein>
    <submittedName>
        <fullName evidence="5">Uncharacterized protein</fullName>
    </submittedName>
</protein>
<dbReference type="EMBL" id="QXGB01008743">
    <property type="protein sequence ID" value="KAE9157578.1"/>
    <property type="molecule type" value="Genomic_DNA"/>
</dbReference>
<name>A0A6A3V2G0_9STRA</name>